<dbReference type="NCBIfam" id="TIGR00231">
    <property type="entry name" value="small_GTP"/>
    <property type="match status" value="1"/>
</dbReference>
<dbReference type="AlphaFoldDB" id="A0A8K0ADD9"/>
<feature type="binding site" evidence="7">
    <location>
        <begin position="24"/>
        <end position="31"/>
    </location>
    <ligand>
        <name>GTP</name>
        <dbReference type="ChEBI" id="CHEBI:37565"/>
    </ligand>
</feature>
<dbReference type="InterPro" id="IPR006689">
    <property type="entry name" value="Small_GTPase_ARF/SAR"/>
</dbReference>
<gene>
    <name evidence="10" type="primary">ARL4A</name>
    <name evidence="10" type="ORF">BLAG_LOCUS24670</name>
</gene>
<dbReference type="EMBL" id="OV696694">
    <property type="protein sequence ID" value="CAH1273287.1"/>
    <property type="molecule type" value="Genomic_DNA"/>
</dbReference>
<dbReference type="InterPro" id="IPR005225">
    <property type="entry name" value="Small_GTP-bd"/>
</dbReference>
<evidence type="ECO:0000256" key="2">
    <source>
        <dbReference type="ARBA" id="ARBA00022741"/>
    </source>
</evidence>
<evidence type="ECO:0000256" key="7">
    <source>
        <dbReference type="PIRSR" id="PIRSR606689-1"/>
    </source>
</evidence>
<dbReference type="PROSITE" id="PS51417">
    <property type="entry name" value="ARF"/>
    <property type="match status" value="1"/>
</dbReference>
<dbReference type="GO" id="GO:0046872">
    <property type="term" value="F:metal ion binding"/>
    <property type="evidence" value="ECO:0007669"/>
    <property type="project" value="UniProtKB-KW"/>
</dbReference>
<keyword evidence="2 7" id="KW-0547">Nucleotide-binding</keyword>
<accession>A0A8K0ADD9</accession>
<evidence type="ECO:0000256" key="6">
    <source>
        <dbReference type="ARBA" id="ARBA00072409"/>
    </source>
</evidence>
<dbReference type="SUPFAM" id="SSF52540">
    <property type="entry name" value="P-loop containing nucleoside triphosphate hydrolases"/>
    <property type="match status" value="1"/>
</dbReference>
<dbReference type="PROSITE" id="PS51419">
    <property type="entry name" value="RAB"/>
    <property type="match status" value="1"/>
</dbReference>
<dbReference type="FunFam" id="3.40.50.300:FF:000898">
    <property type="entry name" value="ADP-ribosylation factor-like protein 11"/>
    <property type="match status" value="1"/>
</dbReference>
<dbReference type="GO" id="GO:0003924">
    <property type="term" value="F:GTPase activity"/>
    <property type="evidence" value="ECO:0007669"/>
    <property type="project" value="InterPro"/>
</dbReference>
<evidence type="ECO:0000256" key="8">
    <source>
        <dbReference type="PIRSR" id="PIRSR606689-2"/>
    </source>
</evidence>
<dbReference type="Proteomes" id="UP000838412">
    <property type="component" value="Chromosome 9"/>
</dbReference>
<feature type="binding site" evidence="8">
    <location>
        <position position="48"/>
    </location>
    <ligand>
        <name>Mg(2+)</name>
        <dbReference type="ChEBI" id="CHEBI:18420"/>
    </ligand>
</feature>
<feature type="binding site" evidence="7">
    <location>
        <position position="75"/>
    </location>
    <ligand>
        <name>GTP</name>
        <dbReference type="ChEBI" id="CHEBI:37565"/>
    </ligand>
</feature>
<evidence type="ECO:0000256" key="1">
    <source>
        <dbReference type="ARBA" id="ARBA00022707"/>
    </source>
</evidence>
<keyword evidence="1" id="KW-0519">Myristate</keyword>
<evidence type="ECO:0000256" key="9">
    <source>
        <dbReference type="RuleBase" id="RU003925"/>
    </source>
</evidence>
<reference evidence="10" key="1">
    <citation type="submission" date="2022-01" db="EMBL/GenBank/DDBJ databases">
        <authorList>
            <person name="Braso-Vives M."/>
        </authorList>
    </citation>
    <scope>NUCLEOTIDE SEQUENCE</scope>
</reference>
<dbReference type="SMART" id="SM00178">
    <property type="entry name" value="SAR"/>
    <property type="match status" value="1"/>
</dbReference>
<keyword evidence="3 7" id="KW-0342">GTP-binding</keyword>
<dbReference type="InterPro" id="IPR024156">
    <property type="entry name" value="Small_GTPase_ARF"/>
</dbReference>
<dbReference type="Pfam" id="PF00025">
    <property type="entry name" value="Arf"/>
    <property type="match status" value="1"/>
</dbReference>
<dbReference type="SMART" id="SM00177">
    <property type="entry name" value="ARF"/>
    <property type="match status" value="1"/>
</dbReference>
<comment type="function">
    <text evidence="5">May play a role in apoptosis. May act as a tumor suppressor.</text>
</comment>
<evidence type="ECO:0000313" key="10">
    <source>
        <dbReference type="EMBL" id="CAH1273287.1"/>
    </source>
</evidence>
<comment type="similarity">
    <text evidence="9">Belongs to the small GTPase superfamily. Arf family.</text>
</comment>
<keyword evidence="8" id="KW-0479">Metal-binding</keyword>
<evidence type="ECO:0000313" key="11">
    <source>
        <dbReference type="Proteomes" id="UP000838412"/>
    </source>
</evidence>
<evidence type="ECO:0000256" key="4">
    <source>
        <dbReference type="ARBA" id="ARBA00023288"/>
    </source>
</evidence>
<proteinExistence type="inferred from homology"/>
<feature type="binding site" evidence="8">
    <location>
        <position position="31"/>
    </location>
    <ligand>
        <name>Mg(2+)</name>
        <dbReference type="ChEBI" id="CHEBI:18420"/>
    </ligand>
</feature>
<dbReference type="PRINTS" id="PR00328">
    <property type="entry name" value="SAR1GTPBP"/>
</dbReference>
<feature type="binding site" evidence="7">
    <location>
        <begin position="131"/>
        <end position="134"/>
    </location>
    <ligand>
        <name>GTP</name>
        <dbReference type="ChEBI" id="CHEBI:37565"/>
    </ligand>
</feature>
<organism evidence="10 11">
    <name type="scientific">Branchiostoma lanceolatum</name>
    <name type="common">Common lancelet</name>
    <name type="synonym">Amphioxus lanceolatum</name>
    <dbReference type="NCBI Taxonomy" id="7740"/>
    <lineage>
        <taxon>Eukaryota</taxon>
        <taxon>Metazoa</taxon>
        <taxon>Chordata</taxon>
        <taxon>Cephalochordata</taxon>
        <taxon>Leptocardii</taxon>
        <taxon>Amphioxiformes</taxon>
        <taxon>Branchiostomatidae</taxon>
        <taxon>Branchiostoma</taxon>
    </lineage>
</organism>
<dbReference type="PANTHER" id="PTHR11711">
    <property type="entry name" value="ADP RIBOSYLATION FACTOR-RELATED"/>
    <property type="match status" value="1"/>
</dbReference>
<dbReference type="OrthoDB" id="2011769at2759"/>
<dbReference type="GO" id="GO:0005525">
    <property type="term" value="F:GTP binding"/>
    <property type="evidence" value="ECO:0007669"/>
    <property type="project" value="UniProtKB-KW"/>
</dbReference>
<dbReference type="InterPro" id="IPR027417">
    <property type="entry name" value="P-loop_NTPase"/>
</dbReference>
<keyword evidence="8" id="KW-0460">Magnesium</keyword>
<dbReference type="Gene3D" id="3.40.50.300">
    <property type="entry name" value="P-loop containing nucleotide triphosphate hydrolases"/>
    <property type="match status" value="1"/>
</dbReference>
<keyword evidence="4" id="KW-0449">Lipoprotein</keyword>
<sequence>MGGQGSSLLRRIPGFKPLHIVMLGLDSAGKTTVLYRLKLGEFVNALPTVSFNTEHIQFKGEVGKNMVFKVWDVGGQEKLRPLWRPYTRGTDGIVFVVDSVDKERLDEARTEIFRVARYTEHQGVPILIYANKQDLPGALSAQEVEETLSVSDIRTTNLCHVQPTCAIIGEGLTEGLEALYQMIKKRRKMLRQQKKRGR</sequence>
<protein>
    <recommendedName>
        <fullName evidence="6">ADP-ribosylation factor-like protein 11</fullName>
    </recommendedName>
</protein>
<name>A0A8K0ADD9_BRALA</name>
<dbReference type="SMART" id="SM00175">
    <property type="entry name" value="RAB"/>
    <property type="match status" value="1"/>
</dbReference>
<keyword evidence="11" id="KW-1185">Reference proteome</keyword>
<evidence type="ECO:0000256" key="3">
    <source>
        <dbReference type="ARBA" id="ARBA00023134"/>
    </source>
</evidence>
<dbReference type="SMART" id="SM00173">
    <property type="entry name" value="RAS"/>
    <property type="match status" value="1"/>
</dbReference>
<evidence type="ECO:0000256" key="5">
    <source>
        <dbReference type="ARBA" id="ARBA00054648"/>
    </source>
</evidence>